<keyword evidence="1" id="KW-0645">Protease</keyword>
<dbReference type="InterPro" id="IPR008969">
    <property type="entry name" value="CarboxyPept-like_regulatory"/>
</dbReference>
<reference evidence="1" key="1">
    <citation type="journal article" date="2021" name="PeerJ">
        <title>Extensive microbial diversity within the chicken gut microbiome revealed by metagenomics and culture.</title>
        <authorList>
            <person name="Gilroy R."/>
            <person name="Ravi A."/>
            <person name="Getino M."/>
            <person name="Pursley I."/>
            <person name="Horton D.L."/>
            <person name="Alikhan N.F."/>
            <person name="Baker D."/>
            <person name="Gharbi K."/>
            <person name="Hall N."/>
            <person name="Watson M."/>
            <person name="Adriaenssens E.M."/>
            <person name="Foster-Nyarko E."/>
            <person name="Jarju S."/>
            <person name="Secka A."/>
            <person name="Antonio M."/>
            <person name="Oren A."/>
            <person name="Chaudhuri R.R."/>
            <person name="La Ragione R."/>
            <person name="Hildebrand F."/>
            <person name="Pallen M.J."/>
        </authorList>
    </citation>
    <scope>NUCLEOTIDE SEQUENCE</scope>
    <source>
        <strain evidence="1">4100</strain>
    </source>
</reference>
<dbReference type="Proteomes" id="UP000711407">
    <property type="component" value="Unassembled WGS sequence"/>
</dbReference>
<reference evidence="1" key="2">
    <citation type="submission" date="2021-09" db="EMBL/GenBank/DDBJ databases">
        <authorList>
            <person name="Gilroy R."/>
        </authorList>
    </citation>
    <scope>NUCLEOTIDE SEQUENCE</scope>
    <source>
        <strain evidence="1">4100</strain>
    </source>
</reference>
<protein>
    <submittedName>
        <fullName evidence="1">Carboxypeptidase-like regulatory domain-containing protein</fullName>
    </submittedName>
</protein>
<dbReference type="EMBL" id="DYXT01000055">
    <property type="protein sequence ID" value="HJE40100.1"/>
    <property type="molecule type" value="Genomic_DNA"/>
</dbReference>
<organism evidence="1 2">
    <name type="scientific">Candidatus Amulumruptor caecigallinarius</name>
    <dbReference type="NCBI Taxonomy" id="2109911"/>
    <lineage>
        <taxon>Bacteria</taxon>
        <taxon>Pseudomonadati</taxon>
        <taxon>Bacteroidota</taxon>
        <taxon>Bacteroidia</taxon>
        <taxon>Bacteroidales</taxon>
        <taxon>Muribaculaceae</taxon>
        <taxon>Candidatus Amulumruptor</taxon>
    </lineage>
</organism>
<evidence type="ECO:0000313" key="2">
    <source>
        <dbReference type="Proteomes" id="UP000711407"/>
    </source>
</evidence>
<dbReference type="SUPFAM" id="SSF49464">
    <property type="entry name" value="Carboxypeptidase regulatory domain-like"/>
    <property type="match status" value="1"/>
</dbReference>
<dbReference type="AlphaFoldDB" id="A0A4Q0U846"/>
<name>A0A4Q0U846_9BACT</name>
<evidence type="ECO:0000313" key="1">
    <source>
        <dbReference type="EMBL" id="HJE40100.1"/>
    </source>
</evidence>
<keyword evidence="1" id="KW-0121">Carboxypeptidase</keyword>
<proteinExistence type="predicted"/>
<sequence length="243" mass="26744">MLNTFKKTALAIAAMTCLATSANAEIWINGIIFTTKADSTQVAVPFATITLSDATNHDEQKYFTVSNYEGLYEVKPYDYTKPHYMTVSAPGYETRQFTLNKLNPFCSDGRLFEGNRTVDVELKPITGATAPVMTTYEGDALAKDAPNTAELILRTVPGIAHEGTDWYMAETDGAVLLLINDAPVMPQLPALLDRIPANAITKIDYFDIKGDSIYEGVIRLWAPALGSVNLQPRTYIDYTLEGK</sequence>
<gene>
    <name evidence="1" type="ORF">K8V47_10155</name>
</gene>
<comment type="caution">
    <text evidence="1">The sequence shown here is derived from an EMBL/GenBank/DDBJ whole genome shotgun (WGS) entry which is preliminary data.</text>
</comment>
<keyword evidence="1" id="KW-0378">Hydrolase</keyword>
<accession>A0A4Q0U846</accession>
<dbReference type="GO" id="GO:0004180">
    <property type="term" value="F:carboxypeptidase activity"/>
    <property type="evidence" value="ECO:0007669"/>
    <property type="project" value="UniProtKB-KW"/>
</dbReference>